<organism evidence="2 3">
    <name type="scientific">Reticulomyxa filosa</name>
    <dbReference type="NCBI Taxonomy" id="46433"/>
    <lineage>
        <taxon>Eukaryota</taxon>
        <taxon>Sar</taxon>
        <taxon>Rhizaria</taxon>
        <taxon>Retaria</taxon>
        <taxon>Foraminifera</taxon>
        <taxon>Monothalamids</taxon>
        <taxon>Reticulomyxidae</taxon>
        <taxon>Reticulomyxa</taxon>
    </lineage>
</organism>
<evidence type="ECO:0000313" key="2">
    <source>
        <dbReference type="EMBL" id="ETO28921.1"/>
    </source>
</evidence>
<evidence type="ECO:0000313" key="3">
    <source>
        <dbReference type="Proteomes" id="UP000023152"/>
    </source>
</evidence>
<feature type="compositionally biased region" description="Basic and acidic residues" evidence="1">
    <location>
        <begin position="50"/>
        <end position="60"/>
    </location>
</feature>
<dbReference type="Proteomes" id="UP000023152">
    <property type="component" value="Unassembled WGS sequence"/>
</dbReference>
<name>X6NSG4_RETFI</name>
<gene>
    <name evidence="2" type="ORF">RFI_08202</name>
</gene>
<accession>X6NSG4</accession>
<proteinExistence type="predicted"/>
<evidence type="ECO:0000256" key="1">
    <source>
        <dbReference type="SAM" id="MobiDB-lite"/>
    </source>
</evidence>
<sequence>MGFNAHVAETAYIALLNENNGNPEAFSWEDCFNYIVNNNLSENNEPANEEAARDSKDNKSMDIITNNEVKDSKPETTEEEENLIEIEEVSQIVDVMPLQQVHPAIDDEIQPRPQNNAMTNKLQMQNADADADANATLHETKSENDNDNGNAGSNVNTSDNKSQEEKEAEKKLQEEKEDEEDQRYTGPKEPCPICTVERPTHKMFKGECGHVFCKSWCFFSFLFLFGISNQM</sequence>
<feature type="compositionally biased region" description="Polar residues" evidence="1">
    <location>
        <begin position="147"/>
        <end position="160"/>
    </location>
</feature>
<feature type="region of interest" description="Disordered" evidence="1">
    <location>
        <begin position="42"/>
        <end position="80"/>
    </location>
</feature>
<feature type="region of interest" description="Disordered" evidence="1">
    <location>
        <begin position="139"/>
        <end position="191"/>
    </location>
</feature>
<dbReference type="AlphaFoldDB" id="X6NSG4"/>
<reference evidence="2 3" key="1">
    <citation type="journal article" date="2013" name="Curr. Biol.">
        <title>The Genome of the Foraminiferan Reticulomyxa filosa.</title>
        <authorList>
            <person name="Glockner G."/>
            <person name="Hulsmann N."/>
            <person name="Schleicher M."/>
            <person name="Noegel A.A."/>
            <person name="Eichinger L."/>
            <person name="Gallinger C."/>
            <person name="Pawlowski J."/>
            <person name="Sierra R."/>
            <person name="Euteneuer U."/>
            <person name="Pillet L."/>
            <person name="Moustafa A."/>
            <person name="Platzer M."/>
            <person name="Groth M."/>
            <person name="Szafranski K."/>
            <person name="Schliwa M."/>
        </authorList>
    </citation>
    <scope>NUCLEOTIDE SEQUENCE [LARGE SCALE GENOMIC DNA]</scope>
</reference>
<comment type="caution">
    <text evidence="2">The sequence shown here is derived from an EMBL/GenBank/DDBJ whole genome shotgun (WGS) entry which is preliminary data.</text>
</comment>
<protein>
    <submittedName>
        <fullName evidence="2">Uncharacterized protein</fullName>
    </submittedName>
</protein>
<feature type="compositionally biased region" description="Basic and acidic residues" evidence="1">
    <location>
        <begin position="161"/>
        <end position="174"/>
    </location>
</feature>
<keyword evidence="3" id="KW-1185">Reference proteome</keyword>
<dbReference type="EMBL" id="ASPP01006385">
    <property type="protein sequence ID" value="ETO28921.1"/>
    <property type="molecule type" value="Genomic_DNA"/>
</dbReference>